<keyword evidence="1" id="KW-1133">Transmembrane helix</keyword>
<dbReference type="Proteomes" id="UP001497392">
    <property type="component" value="Unassembled WGS sequence"/>
</dbReference>
<evidence type="ECO:0000259" key="3">
    <source>
        <dbReference type="Pfam" id="PF00149"/>
    </source>
</evidence>
<name>A0ABP1GFL6_9CHLO</name>
<dbReference type="EMBL" id="CAXHTA020000020">
    <property type="protein sequence ID" value="CAL5229473.1"/>
    <property type="molecule type" value="Genomic_DNA"/>
</dbReference>
<keyword evidence="2" id="KW-0732">Signal</keyword>
<dbReference type="Pfam" id="PF24394">
    <property type="entry name" value="TMEM62_C"/>
    <property type="match status" value="1"/>
</dbReference>
<evidence type="ECO:0000256" key="1">
    <source>
        <dbReference type="SAM" id="Phobius"/>
    </source>
</evidence>
<evidence type="ECO:0000313" key="6">
    <source>
        <dbReference type="Proteomes" id="UP001497392"/>
    </source>
</evidence>
<dbReference type="InterPro" id="IPR029052">
    <property type="entry name" value="Metallo-depent_PP-like"/>
</dbReference>
<proteinExistence type="predicted"/>
<reference evidence="5 6" key="1">
    <citation type="submission" date="2024-06" db="EMBL/GenBank/DDBJ databases">
        <authorList>
            <person name="Kraege A."/>
            <person name="Thomma B."/>
        </authorList>
    </citation>
    <scope>NUCLEOTIDE SEQUENCE [LARGE SCALE GENOMIC DNA]</scope>
</reference>
<feature type="transmembrane region" description="Helical" evidence="1">
    <location>
        <begin position="657"/>
        <end position="676"/>
    </location>
</feature>
<dbReference type="InterPro" id="IPR056230">
    <property type="entry name" value="TMEM62_C"/>
</dbReference>
<dbReference type="SUPFAM" id="SSF56300">
    <property type="entry name" value="Metallo-dependent phosphatases"/>
    <property type="match status" value="1"/>
</dbReference>
<evidence type="ECO:0000259" key="4">
    <source>
        <dbReference type="Pfam" id="PF24394"/>
    </source>
</evidence>
<feature type="domain" description="TMEM62 C-terminal" evidence="4">
    <location>
        <begin position="547"/>
        <end position="677"/>
    </location>
</feature>
<dbReference type="Pfam" id="PF00149">
    <property type="entry name" value="Metallophos"/>
    <property type="match status" value="1"/>
</dbReference>
<organism evidence="5 6">
    <name type="scientific">Coccomyxa viridis</name>
    <dbReference type="NCBI Taxonomy" id="1274662"/>
    <lineage>
        <taxon>Eukaryota</taxon>
        <taxon>Viridiplantae</taxon>
        <taxon>Chlorophyta</taxon>
        <taxon>core chlorophytes</taxon>
        <taxon>Trebouxiophyceae</taxon>
        <taxon>Trebouxiophyceae incertae sedis</taxon>
        <taxon>Coccomyxaceae</taxon>
        <taxon>Coccomyxa</taxon>
    </lineage>
</organism>
<feature type="signal peptide" evidence="2">
    <location>
        <begin position="1"/>
        <end position="24"/>
    </location>
</feature>
<keyword evidence="6" id="KW-1185">Reference proteome</keyword>
<dbReference type="PANTHER" id="PTHR14795">
    <property type="entry name" value="HELICASE RELATED"/>
    <property type="match status" value="1"/>
</dbReference>
<dbReference type="PANTHER" id="PTHR14795:SF0">
    <property type="entry name" value="TRANSMEMBRANE PROTEIN 62"/>
    <property type="match status" value="1"/>
</dbReference>
<feature type="transmembrane region" description="Helical" evidence="1">
    <location>
        <begin position="688"/>
        <end position="710"/>
    </location>
</feature>
<comment type="caution">
    <text evidence="5">The sequence shown here is derived from an EMBL/GenBank/DDBJ whole genome shotgun (WGS) entry which is preliminary data.</text>
</comment>
<dbReference type="InterPro" id="IPR004843">
    <property type="entry name" value="Calcineurin-like_PHP"/>
</dbReference>
<evidence type="ECO:0000313" key="5">
    <source>
        <dbReference type="EMBL" id="CAL5229473.1"/>
    </source>
</evidence>
<feature type="domain" description="Calcineurin-like phosphoesterase" evidence="3">
    <location>
        <begin position="41"/>
        <end position="289"/>
    </location>
</feature>
<keyword evidence="1" id="KW-0472">Membrane</keyword>
<sequence length="718" mass="80009">MNRAKKLCQGFMVALVAVMQCAKGQMGIHLSTTKLDGVAWLVQISDLHLSKYDHLPERQKLYGDKLGDLRTFARTVLSGLQPGALLITGDLIDAKTQLGRGQQWEEEWQKYRRALDIITQESGLSESSIVDIRGNHDVFDMGLRGGERDWFPQYAAEGRREGLARVYNHGLPSGPYGPEFKSKEKCSPVALVGVDATPDIGLRGPTNFAGWLTAEQTSQVDAELASLRTHSCSPLIVAYGHYPLPVIQQPETKPWASPAMSSTVPQRADLLSVLTRHNVSAYVSGHLHGAFGQRVHRMHRTPTKGRMAELENAAWKDDRRFRIMSVDHGVFSFVDLFMHTPSKPRSSAGPPSKHLHEDEGKNISITGVAPEVMVRKHLVHITSPPDARYSPLQSAEQRQIYKEVRALVAPVIPDRSGTKFPVLPQVLLTWRCAESGMTGQNTMAQVQAGQNLWRAPWIALSSTCSPKDTLVYIQVHALERVKGKSPPPPASSELRPVSLVRSDGDKMLFTTPRRPLPLKVKLLEHIVLHWDWQLAAQRVFHLLWALQLGGLLLVPKLLHEWGLADRLRSSMKLQPAWLHRLTGLLMSPLLDLCSMAGMPAVWMPQVLYSLYLVVGPWMAAEYLSGEPPGLLFAGKVYFCWAGQWRARADADTLRMGLVHLGTFLIPATLWIASVVHRWCNIEQGAKQWLLSAWQLAGGLPVAAFHCFVAYRMSYAVHT</sequence>
<dbReference type="Gene3D" id="3.60.21.10">
    <property type="match status" value="1"/>
</dbReference>
<accession>A0ABP1GFL6</accession>
<keyword evidence="1" id="KW-0812">Transmembrane</keyword>
<feature type="chain" id="PRO_5047003962" evidence="2">
    <location>
        <begin position="25"/>
        <end position="718"/>
    </location>
</feature>
<protein>
    <submittedName>
        <fullName evidence="5">G12801 protein</fullName>
    </submittedName>
</protein>
<gene>
    <name evidence="5" type="primary">g12801</name>
    <name evidence="5" type="ORF">VP750_LOCUS11379</name>
</gene>
<evidence type="ECO:0000256" key="2">
    <source>
        <dbReference type="SAM" id="SignalP"/>
    </source>
</evidence>